<dbReference type="PANTHER" id="PTHR45926">
    <property type="entry name" value="OSJNBA0053K19.4 PROTEIN"/>
    <property type="match status" value="1"/>
</dbReference>
<feature type="region of interest" description="Disordered" evidence="1">
    <location>
        <begin position="1"/>
        <end position="20"/>
    </location>
</feature>
<gene>
    <name evidence="2" type="ORF">Nepgr_014460</name>
</gene>
<feature type="compositionally biased region" description="Gly residues" evidence="1">
    <location>
        <begin position="1"/>
        <end position="12"/>
    </location>
</feature>
<dbReference type="Proteomes" id="UP001279734">
    <property type="component" value="Unassembled WGS sequence"/>
</dbReference>
<evidence type="ECO:0000313" key="2">
    <source>
        <dbReference type="EMBL" id="GMH12619.1"/>
    </source>
</evidence>
<organism evidence="2 3">
    <name type="scientific">Nepenthes gracilis</name>
    <name type="common">Slender pitcher plant</name>
    <dbReference type="NCBI Taxonomy" id="150966"/>
    <lineage>
        <taxon>Eukaryota</taxon>
        <taxon>Viridiplantae</taxon>
        <taxon>Streptophyta</taxon>
        <taxon>Embryophyta</taxon>
        <taxon>Tracheophyta</taxon>
        <taxon>Spermatophyta</taxon>
        <taxon>Magnoliopsida</taxon>
        <taxon>eudicotyledons</taxon>
        <taxon>Gunneridae</taxon>
        <taxon>Pentapetalae</taxon>
        <taxon>Caryophyllales</taxon>
        <taxon>Nepenthaceae</taxon>
        <taxon>Nepenthes</taxon>
    </lineage>
</organism>
<dbReference type="EMBL" id="BSYO01000012">
    <property type="protein sequence ID" value="GMH12619.1"/>
    <property type="molecule type" value="Genomic_DNA"/>
</dbReference>
<comment type="caution">
    <text evidence="2">The sequence shown here is derived from an EMBL/GenBank/DDBJ whole genome shotgun (WGS) entry which is preliminary data.</text>
</comment>
<keyword evidence="3" id="KW-1185">Reference proteome</keyword>
<feature type="region of interest" description="Disordered" evidence="1">
    <location>
        <begin position="31"/>
        <end position="52"/>
    </location>
</feature>
<name>A0AAD3SKV5_NEPGR</name>
<dbReference type="AlphaFoldDB" id="A0AAD3SKV5"/>
<proteinExistence type="predicted"/>
<evidence type="ECO:0000256" key="1">
    <source>
        <dbReference type="SAM" id="MobiDB-lite"/>
    </source>
</evidence>
<feature type="compositionally biased region" description="Polar residues" evidence="1">
    <location>
        <begin position="40"/>
        <end position="51"/>
    </location>
</feature>
<accession>A0AAD3SKV5</accession>
<protein>
    <submittedName>
        <fullName evidence="2">Uncharacterized protein</fullName>
    </submittedName>
</protein>
<reference evidence="2" key="1">
    <citation type="submission" date="2023-05" db="EMBL/GenBank/DDBJ databases">
        <title>Nepenthes gracilis genome sequencing.</title>
        <authorList>
            <person name="Fukushima K."/>
        </authorList>
    </citation>
    <scope>NUCLEOTIDE SEQUENCE</scope>
    <source>
        <strain evidence="2">SING2019-196</strain>
    </source>
</reference>
<sequence>MNTGGGVGGGGSAMERQRWADNKVYKRKSFKGLKTHMPLENSQSLASQDLNSSKEHHFNQFDAVSGDSSSLNRLQGTNSAHCDTQSGNGTAGSGFLRADNRISIVLATKSNKEKRDLKKKLQGELNLVRNLVKKIEKIKNLKSSVDEDCHGGRLKRVDSEVGSIGGQESRPLEPLIIPVIENSLGASDNVEKEKRTPKANPFYQSSDFILGKDKVTPQEKNKKPKTNDKKMENWVLGWGTHPISFSRAAVLCLID</sequence>
<evidence type="ECO:0000313" key="3">
    <source>
        <dbReference type="Proteomes" id="UP001279734"/>
    </source>
</evidence>